<evidence type="ECO:0000313" key="1">
    <source>
        <dbReference type="EMBL" id="VDK42906.1"/>
    </source>
</evidence>
<dbReference type="PANTHER" id="PTHR21415:SF1">
    <property type="entry name" value="U7 SNRNA-ASSOCIATED SM-LIKE PROTEIN LSM11"/>
    <property type="match status" value="1"/>
</dbReference>
<dbReference type="Gene3D" id="2.30.30.100">
    <property type="match status" value="1"/>
</dbReference>
<reference evidence="1 2" key="2">
    <citation type="submission" date="2018-11" db="EMBL/GenBank/DDBJ databases">
        <authorList>
            <consortium name="Pathogen Informatics"/>
        </authorList>
    </citation>
    <scope>NUCLEOTIDE SEQUENCE [LARGE SCALE GENOMIC DNA]</scope>
</reference>
<dbReference type="GO" id="GO:0071209">
    <property type="term" value="F:U7 snRNA binding"/>
    <property type="evidence" value="ECO:0007669"/>
    <property type="project" value="InterPro"/>
</dbReference>
<proteinExistence type="predicted"/>
<dbReference type="EMBL" id="UYRR01030997">
    <property type="protein sequence ID" value="VDK42906.1"/>
    <property type="molecule type" value="Genomic_DNA"/>
</dbReference>
<dbReference type="SUPFAM" id="SSF50182">
    <property type="entry name" value="Sm-like ribonucleoproteins"/>
    <property type="match status" value="1"/>
</dbReference>
<evidence type="ECO:0000313" key="2">
    <source>
        <dbReference type="Proteomes" id="UP000267096"/>
    </source>
</evidence>
<dbReference type="AlphaFoldDB" id="A0A0M3JSA3"/>
<dbReference type="WBParaSite" id="ASIM_0001083801-mRNA-1">
    <property type="protein sequence ID" value="ASIM_0001083801-mRNA-1"/>
    <property type="gene ID" value="ASIM_0001083801"/>
</dbReference>
<gene>
    <name evidence="1" type="ORF">ASIM_LOCUS10396</name>
</gene>
<protein>
    <submittedName>
        <fullName evidence="3">Sm domain-containing protein</fullName>
    </submittedName>
</protein>
<dbReference type="PANTHER" id="PTHR21415">
    <property type="entry name" value="U7 SNRNA-ASSOCIATED SM-LIKE PROTEIN LSM11"/>
    <property type="match status" value="1"/>
</dbReference>
<dbReference type="GO" id="GO:0006398">
    <property type="term" value="P:mRNA 3'-end processing by stem-loop binding and cleavage"/>
    <property type="evidence" value="ECO:0007669"/>
    <property type="project" value="TreeGrafter"/>
</dbReference>
<accession>A0A0M3JSA3</accession>
<dbReference type="InterPro" id="IPR039267">
    <property type="entry name" value="Lsm11"/>
</dbReference>
<dbReference type="OrthoDB" id="10002367at2759"/>
<organism evidence="3">
    <name type="scientific">Anisakis simplex</name>
    <name type="common">Herring worm</name>
    <dbReference type="NCBI Taxonomy" id="6269"/>
    <lineage>
        <taxon>Eukaryota</taxon>
        <taxon>Metazoa</taxon>
        <taxon>Ecdysozoa</taxon>
        <taxon>Nematoda</taxon>
        <taxon>Chromadorea</taxon>
        <taxon>Rhabditida</taxon>
        <taxon>Spirurina</taxon>
        <taxon>Ascaridomorpha</taxon>
        <taxon>Ascaridoidea</taxon>
        <taxon>Anisakidae</taxon>
        <taxon>Anisakis</taxon>
        <taxon>Anisakis simplex complex</taxon>
    </lineage>
</organism>
<dbReference type="GO" id="GO:0005683">
    <property type="term" value="C:U7 snRNP"/>
    <property type="evidence" value="ECO:0007669"/>
    <property type="project" value="TreeGrafter"/>
</dbReference>
<evidence type="ECO:0000313" key="3">
    <source>
        <dbReference type="WBParaSite" id="ASIM_0001083801-mRNA-1"/>
    </source>
</evidence>
<keyword evidence="2" id="KW-1185">Reference proteome</keyword>
<reference evidence="3" key="1">
    <citation type="submission" date="2016-04" db="UniProtKB">
        <authorList>
            <consortium name="WormBaseParasite"/>
        </authorList>
    </citation>
    <scope>IDENTIFICATION</scope>
</reference>
<sequence>MDPFDSEFDVENALTNEDIHYEALLSSPSSSTTTINQQLESINQFERFLCETNPHLCERLIEIDHEAVQRSAHKLSLPSGKRREERLAALCARRDELQQLENEKDNKEASTSASFQHKTIPIQLKLHSRNFNQRLYDRTSVAYHKSNNMFSGPLERLYEWVNERKRVRITLRSLSRVSSVITAVIVAFDKHWNMIIRDGDDKFLPSVRQQHQIFCGTDWLRPYNYKRVQPADSDQTNSTDGKFSDEFGNMATLASEKYPERRRCLLERHLKCSFIRGDNVVLISALC</sequence>
<dbReference type="InterPro" id="IPR010920">
    <property type="entry name" value="LSM_dom_sf"/>
</dbReference>
<name>A0A0M3JSA3_ANISI</name>
<dbReference type="Proteomes" id="UP000267096">
    <property type="component" value="Unassembled WGS sequence"/>
</dbReference>